<dbReference type="Gene3D" id="3.30.360.10">
    <property type="entry name" value="Dihydrodipicolinate Reductase, domain 2"/>
    <property type="match status" value="1"/>
</dbReference>
<organism evidence="5">
    <name type="scientific">freshwater metagenome</name>
    <dbReference type="NCBI Taxonomy" id="449393"/>
    <lineage>
        <taxon>unclassified sequences</taxon>
        <taxon>metagenomes</taxon>
        <taxon>ecological metagenomes</taxon>
    </lineage>
</organism>
<gene>
    <name evidence="5" type="ORF">UFOPK3342_01170</name>
</gene>
<dbReference type="InterPro" id="IPR055170">
    <property type="entry name" value="GFO_IDH_MocA-like_dom"/>
</dbReference>
<dbReference type="PANTHER" id="PTHR43708:SF5">
    <property type="entry name" value="CONSERVED EXPRESSED OXIDOREDUCTASE (EUROFUNG)-RELATED"/>
    <property type="match status" value="1"/>
</dbReference>
<dbReference type="InterPro" id="IPR000683">
    <property type="entry name" value="Gfo/Idh/MocA-like_OxRdtase_N"/>
</dbReference>
<reference evidence="5" key="1">
    <citation type="submission" date="2020-05" db="EMBL/GenBank/DDBJ databases">
        <authorList>
            <person name="Chiriac C."/>
            <person name="Salcher M."/>
            <person name="Ghai R."/>
            <person name="Kavagutti S V."/>
        </authorList>
    </citation>
    <scope>NUCLEOTIDE SEQUENCE</scope>
</reference>
<sequence>MRVGIAGYGLAGRYFHAPLLKGCGFDVVAISTTNSERTAHALVDFPSVKVVNSVEELVALNLDLVVVASANLAHAHDAYAAIGAGIPVVIDKPMGRNFEETKAIIEAGKNADVPVSTFFNRRWDSDALTIKRVLASGVLGQAHRMDSRFERFRPELNPSSWRENMSAQDGGGQLLDLQPHLISTAIDWFGPAQLVTASVKTLRGGADDDSLLVLRHTNGVMSYLSASAVVGAPGPRIRILGTKAALVINDLDPQENLLKSGMYPKDGVWQVPTASRAFIHRGESVEEIPGENGNYALFYSAVAAAITENRPWPIDNQDALLVAQIIDQARQVSMYG</sequence>
<evidence type="ECO:0000259" key="3">
    <source>
        <dbReference type="Pfam" id="PF01408"/>
    </source>
</evidence>
<dbReference type="InterPro" id="IPR051317">
    <property type="entry name" value="Gfo/Idh/MocA_oxidoreduct"/>
</dbReference>
<dbReference type="SUPFAM" id="SSF55347">
    <property type="entry name" value="Glyceraldehyde-3-phosphate dehydrogenase-like, C-terminal domain"/>
    <property type="match status" value="1"/>
</dbReference>
<dbReference type="Pfam" id="PF22725">
    <property type="entry name" value="GFO_IDH_MocA_C3"/>
    <property type="match status" value="1"/>
</dbReference>
<dbReference type="PANTHER" id="PTHR43708">
    <property type="entry name" value="CONSERVED EXPRESSED OXIDOREDUCTASE (EUROFUNG)"/>
    <property type="match status" value="1"/>
</dbReference>
<evidence type="ECO:0000256" key="2">
    <source>
        <dbReference type="ARBA" id="ARBA00023002"/>
    </source>
</evidence>
<proteinExistence type="inferred from homology"/>
<dbReference type="AlphaFoldDB" id="A0A6J7DUH8"/>
<dbReference type="Pfam" id="PF01408">
    <property type="entry name" value="GFO_IDH_MocA"/>
    <property type="match status" value="1"/>
</dbReference>
<keyword evidence="2" id="KW-0560">Oxidoreductase</keyword>
<evidence type="ECO:0000256" key="1">
    <source>
        <dbReference type="ARBA" id="ARBA00010928"/>
    </source>
</evidence>
<evidence type="ECO:0000259" key="4">
    <source>
        <dbReference type="Pfam" id="PF22725"/>
    </source>
</evidence>
<dbReference type="EMBL" id="CAFBLH010000041">
    <property type="protein sequence ID" value="CAB4874326.1"/>
    <property type="molecule type" value="Genomic_DNA"/>
</dbReference>
<protein>
    <submittedName>
        <fullName evidence="5">Unannotated protein</fullName>
    </submittedName>
</protein>
<dbReference type="Gene3D" id="3.40.50.720">
    <property type="entry name" value="NAD(P)-binding Rossmann-like Domain"/>
    <property type="match status" value="1"/>
</dbReference>
<feature type="domain" description="Gfo/Idh/MocA-like oxidoreductase N-terminal" evidence="3">
    <location>
        <begin position="1"/>
        <end position="117"/>
    </location>
</feature>
<dbReference type="GO" id="GO:0000166">
    <property type="term" value="F:nucleotide binding"/>
    <property type="evidence" value="ECO:0007669"/>
    <property type="project" value="InterPro"/>
</dbReference>
<evidence type="ECO:0000313" key="5">
    <source>
        <dbReference type="EMBL" id="CAB4874326.1"/>
    </source>
</evidence>
<accession>A0A6J7DUH8</accession>
<comment type="similarity">
    <text evidence="1">Belongs to the Gfo/Idh/MocA family.</text>
</comment>
<feature type="domain" description="GFO/IDH/MocA-like oxidoreductase" evidence="4">
    <location>
        <begin position="128"/>
        <end position="246"/>
    </location>
</feature>
<dbReference type="InterPro" id="IPR036291">
    <property type="entry name" value="NAD(P)-bd_dom_sf"/>
</dbReference>
<dbReference type="GO" id="GO:0016491">
    <property type="term" value="F:oxidoreductase activity"/>
    <property type="evidence" value="ECO:0007669"/>
    <property type="project" value="UniProtKB-KW"/>
</dbReference>
<dbReference type="SUPFAM" id="SSF51735">
    <property type="entry name" value="NAD(P)-binding Rossmann-fold domains"/>
    <property type="match status" value="1"/>
</dbReference>
<name>A0A6J7DUH8_9ZZZZ</name>